<dbReference type="PANTHER" id="PTHR22846">
    <property type="entry name" value="WD40 REPEAT PROTEIN"/>
    <property type="match status" value="1"/>
</dbReference>
<feature type="repeat" description="WD" evidence="3">
    <location>
        <begin position="68"/>
        <end position="87"/>
    </location>
</feature>
<evidence type="ECO:0000256" key="3">
    <source>
        <dbReference type="PROSITE-ProRule" id="PRU00221"/>
    </source>
</evidence>
<dbReference type="SUPFAM" id="SSF50978">
    <property type="entry name" value="WD40 repeat-like"/>
    <property type="match status" value="1"/>
</dbReference>
<dbReference type="InterPro" id="IPR045183">
    <property type="entry name" value="Ebi-like"/>
</dbReference>
<dbReference type="Proteomes" id="UP000192997">
    <property type="component" value="Unassembled WGS sequence"/>
</dbReference>
<protein>
    <submittedName>
        <fullName evidence="4">Uncharacterized protein</fullName>
    </submittedName>
</protein>
<dbReference type="Gene3D" id="2.130.10.10">
    <property type="entry name" value="YVTN repeat-like/Quinoprotein amine dehydrogenase"/>
    <property type="match status" value="2"/>
</dbReference>
<reference evidence="5" key="1">
    <citation type="submission" date="2017-04" db="EMBL/GenBank/DDBJ databases">
        <authorList>
            <person name="Abreu V.A."/>
            <person name="Popin R.V."/>
            <person name="Rigonato J."/>
            <person name="Andreote A.P."/>
            <person name="Schaker P.C."/>
            <person name="Hoff-Risseti C."/>
            <person name="Alvarenga D.O."/>
            <person name="Varani A.M."/>
            <person name="Fiore M.F."/>
        </authorList>
    </citation>
    <scope>NUCLEOTIDE SEQUENCE [LARGE SCALE GENOMIC DNA]</scope>
    <source>
        <strain evidence="5">CENA303</strain>
    </source>
</reference>
<accession>A0A1X4GJB4</accession>
<name>A0A1X4GJB4_9CYAN</name>
<dbReference type="GO" id="GO:0003714">
    <property type="term" value="F:transcription corepressor activity"/>
    <property type="evidence" value="ECO:0007669"/>
    <property type="project" value="InterPro"/>
</dbReference>
<evidence type="ECO:0000313" key="4">
    <source>
        <dbReference type="EMBL" id="OSO97193.1"/>
    </source>
</evidence>
<dbReference type="SUPFAM" id="SSF50969">
    <property type="entry name" value="YVTN repeat-like/Quinoprotein amine dehydrogenase"/>
    <property type="match status" value="1"/>
</dbReference>
<dbReference type="EMBL" id="NBYN01000004">
    <property type="protein sequence ID" value="OSO97193.1"/>
    <property type="molecule type" value="Genomic_DNA"/>
</dbReference>
<keyword evidence="2" id="KW-0677">Repeat</keyword>
<dbReference type="Pfam" id="PF00400">
    <property type="entry name" value="WD40"/>
    <property type="match status" value="5"/>
</dbReference>
<dbReference type="InterPro" id="IPR036322">
    <property type="entry name" value="WD40_repeat_dom_sf"/>
</dbReference>
<dbReference type="InterPro" id="IPR011044">
    <property type="entry name" value="Quino_amine_DH_bsu"/>
</dbReference>
<feature type="repeat" description="WD" evidence="3">
    <location>
        <begin position="319"/>
        <end position="357"/>
    </location>
</feature>
<dbReference type="SMART" id="SM00320">
    <property type="entry name" value="WD40"/>
    <property type="match status" value="7"/>
</dbReference>
<sequence length="357" mass="39881">MNFTTNKPQKFTTHYSQKLTEYVTSLNWSKSGHKLAVTSASGEVIIWENQTITNLQTSTGKSLDCGGFSADDQYLAVGGQDGNVKIWREKELIQTLANAPAWIDKLAWNHTNNLLAFSLGRYVQVWDVDARELVVTLNFENSSILGIDWRQDGKYLAISGYKGVKVWNRENWDEEPYILSTDTASTGVVWSNDGKYLASANMDPSITVLEWENPDPWLMRGFPGKIRQLAWSNRTSDTGDPILACSSVEGVVMWHKSVDDSVGWESTILTNHFDIITAIAHPPHSLNYRLPNNELILASAGADGWLCLWDENFQVWEILSGVTEGFSTLAWQPQGKFLAAGGDQGELIIWSSNNSQL</sequence>
<dbReference type="PROSITE" id="PS50082">
    <property type="entry name" value="WD_REPEATS_2"/>
    <property type="match status" value="2"/>
</dbReference>
<proteinExistence type="predicted"/>
<evidence type="ECO:0000256" key="2">
    <source>
        <dbReference type="ARBA" id="ARBA00022737"/>
    </source>
</evidence>
<comment type="caution">
    <text evidence="4">The sequence shown here is derived from an EMBL/GenBank/DDBJ whole genome shotgun (WGS) entry which is preliminary data.</text>
</comment>
<dbReference type="RefSeq" id="WP_071249473.1">
    <property type="nucleotide sequence ID" value="NZ_NBYN01000004.1"/>
</dbReference>
<dbReference type="InterPro" id="IPR015943">
    <property type="entry name" value="WD40/YVTN_repeat-like_dom_sf"/>
</dbReference>
<evidence type="ECO:0000313" key="5">
    <source>
        <dbReference type="Proteomes" id="UP000192997"/>
    </source>
</evidence>
<dbReference type="InterPro" id="IPR001680">
    <property type="entry name" value="WD40_rpt"/>
</dbReference>
<evidence type="ECO:0000256" key="1">
    <source>
        <dbReference type="ARBA" id="ARBA00022574"/>
    </source>
</evidence>
<organism evidence="4 5">
    <name type="scientific">Cylindrospermopsis raciborskii CENA303</name>
    <dbReference type="NCBI Taxonomy" id="1170769"/>
    <lineage>
        <taxon>Bacteria</taxon>
        <taxon>Bacillati</taxon>
        <taxon>Cyanobacteriota</taxon>
        <taxon>Cyanophyceae</taxon>
        <taxon>Nostocales</taxon>
        <taxon>Aphanizomenonaceae</taxon>
        <taxon>Cylindrospermopsis</taxon>
    </lineage>
</organism>
<keyword evidence="1 3" id="KW-0853">WD repeat</keyword>
<dbReference type="PANTHER" id="PTHR22846:SF2">
    <property type="entry name" value="F-BOX-LIKE_WD REPEAT-CONTAINING PROTEIN EBI"/>
    <property type="match status" value="1"/>
</dbReference>
<dbReference type="GO" id="GO:0006357">
    <property type="term" value="P:regulation of transcription by RNA polymerase II"/>
    <property type="evidence" value="ECO:0007669"/>
    <property type="project" value="TreeGrafter"/>
</dbReference>
<dbReference type="AlphaFoldDB" id="A0A1X4GJB4"/>
<gene>
    <name evidence="4" type="ORF">B7O87_01620</name>
</gene>
<dbReference type="PROSITE" id="PS50294">
    <property type="entry name" value="WD_REPEATS_REGION"/>
    <property type="match status" value="1"/>
</dbReference>